<dbReference type="InterPro" id="IPR023198">
    <property type="entry name" value="PGP-like_dom2"/>
</dbReference>
<evidence type="ECO:0000313" key="1">
    <source>
        <dbReference type="EMBL" id="GEO80540.1"/>
    </source>
</evidence>
<dbReference type="GO" id="GO:0006281">
    <property type="term" value="P:DNA repair"/>
    <property type="evidence" value="ECO:0007669"/>
    <property type="project" value="TreeGrafter"/>
</dbReference>
<comment type="caution">
    <text evidence="1">The sequence shown here is derived from an EMBL/GenBank/DDBJ whole genome shotgun (WGS) entry which is preliminary data.</text>
</comment>
<organism evidence="1 2">
    <name type="scientific">Pararhodospirillum oryzae</name>
    <dbReference type="NCBI Taxonomy" id="478448"/>
    <lineage>
        <taxon>Bacteria</taxon>
        <taxon>Pseudomonadati</taxon>
        <taxon>Pseudomonadota</taxon>
        <taxon>Alphaproteobacteria</taxon>
        <taxon>Rhodospirillales</taxon>
        <taxon>Rhodospirillaceae</taxon>
        <taxon>Pararhodospirillum</taxon>
    </lineage>
</organism>
<dbReference type="InterPro" id="IPR036412">
    <property type="entry name" value="HAD-like_sf"/>
</dbReference>
<dbReference type="SUPFAM" id="SSF56784">
    <property type="entry name" value="HAD-like"/>
    <property type="match status" value="1"/>
</dbReference>
<dbReference type="RefSeq" id="WP_147162594.1">
    <property type="nucleotide sequence ID" value="NZ_BJZO01000011.1"/>
</dbReference>
<dbReference type="SFLD" id="SFLDG01135">
    <property type="entry name" value="C1.5.6:_HAD__Beta-PGM__Phospha"/>
    <property type="match status" value="1"/>
</dbReference>
<dbReference type="OrthoDB" id="9793014at2"/>
<dbReference type="GO" id="GO:0008967">
    <property type="term" value="F:phosphoglycolate phosphatase activity"/>
    <property type="evidence" value="ECO:0007669"/>
    <property type="project" value="TreeGrafter"/>
</dbReference>
<dbReference type="PANTHER" id="PTHR43434:SF24">
    <property type="entry name" value="HYDROLASE-RELATED"/>
    <property type="match status" value="1"/>
</dbReference>
<dbReference type="Gene3D" id="3.40.50.1000">
    <property type="entry name" value="HAD superfamily/HAD-like"/>
    <property type="match status" value="1"/>
</dbReference>
<dbReference type="NCBIfam" id="TIGR01549">
    <property type="entry name" value="HAD-SF-IA-v1"/>
    <property type="match status" value="1"/>
</dbReference>
<dbReference type="Proteomes" id="UP000321567">
    <property type="component" value="Unassembled WGS sequence"/>
</dbReference>
<proteinExistence type="predicted"/>
<dbReference type="InterPro" id="IPR050155">
    <property type="entry name" value="HAD-like_hydrolase_sf"/>
</dbReference>
<dbReference type="PANTHER" id="PTHR43434">
    <property type="entry name" value="PHOSPHOGLYCOLATE PHOSPHATASE"/>
    <property type="match status" value="1"/>
</dbReference>
<dbReference type="InterPro" id="IPR041492">
    <property type="entry name" value="HAD_2"/>
</dbReference>
<dbReference type="Gene3D" id="1.10.150.240">
    <property type="entry name" value="Putative phosphatase, domain 2"/>
    <property type="match status" value="1"/>
</dbReference>
<dbReference type="InterPro" id="IPR023214">
    <property type="entry name" value="HAD_sf"/>
</dbReference>
<reference evidence="1 2" key="1">
    <citation type="submission" date="2019-07" db="EMBL/GenBank/DDBJ databases">
        <title>Whole genome shotgun sequence of Rhodospirillum oryzae NBRC 107573.</title>
        <authorList>
            <person name="Hosoyama A."/>
            <person name="Uohara A."/>
            <person name="Ohji S."/>
            <person name="Ichikawa N."/>
        </authorList>
    </citation>
    <scope>NUCLEOTIDE SEQUENCE [LARGE SCALE GENOMIC DNA]</scope>
    <source>
        <strain evidence="1 2">NBRC 107573</strain>
    </source>
</reference>
<dbReference type="GO" id="GO:0005829">
    <property type="term" value="C:cytosol"/>
    <property type="evidence" value="ECO:0007669"/>
    <property type="project" value="TreeGrafter"/>
</dbReference>
<dbReference type="EMBL" id="BJZO01000011">
    <property type="protein sequence ID" value="GEO80540.1"/>
    <property type="molecule type" value="Genomic_DNA"/>
</dbReference>
<evidence type="ECO:0000313" key="2">
    <source>
        <dbReference type="Proteomes" id="UP000321567"/>
    </source>
</evidence>
<dbReference type="Pfam" id="PF13419">
    <property type="entry name" value="HAD_2"/>
    <property type="match status" value="1"/>
</dbReference>
<protein>
    <submittedName>
        <fullName evidence="1">Haloacid dehalogenase</fullName>
    </submittedName>
</protein>
<name>A0A512H596_9PROT</name>
<dbReference type="InterPro" id="IPR006439">
    <property type="entry name" value="HAD-SF_hydro_IA"/>
</dbReference>
<accession>A0A512H596</accession>
<keyword evidence="2" id="KW-1185">Reference proteome</keyword>
<dbReference type="SFLD" id="SFLDS00003">
    <property type="entry name" value="Haloacid_Dehalogenase"/>
    <property type="match status" value="1"/>
</dbReference>
<sequence length="235" mass="24598">MRALDAGLPLVVFDVDGTLADSHHNIIAAMNDAFQAAGLPLPEPDAVRGVIGLSLDETLAILVPQAEADTLARLGVAYREAFFSRRNRPDFSEPLFAGAREALDRLEAQGVLLALATGKSRRGAVAFLERHGLTQRFVAVRTADDGPGKPDPWMILDAMASVGADPGQTVMVGDTTFDMEMAGRARVAALGVTWGSHAPEALMAAGAQGVARTFAEATAFLSERLGLGPASPPTP</sequence>
<dbReference type="SFLD" id="SFLDG01129">
    <property type="entry name" value="C1.5:_HAD__Beta-PGM__Phosphata"/>
    <property type="match status" value="1"/>
</dbReference>
<gene>
    <name evidence="1" type="ORF">ROR02_06710</name>
</gene>
<dbReference type="AlphaFoldDB" id="A0A512H596"/>